<reference evidence="1 4" key="2">
    <citation type="submission" date="2020-04" db="EMBL/GenBank/DDBJ databases">
        <authorList>
            <person name="Hitch T.C.A."/>
            <person name="Wylensek D."/>
            <person name="Clavel T."/>
        </authorList>
    </citation>
    <scope>NUCLEOTIDE SEQUENCE [LARGE SCALE GENOMIC DNA]</scope>
    <source>
        <strain evidence="1 4">COR2-253-APC-1A</strain>
    </source>
</reference>
<sequence length="184" mass="20931">MARISFRDRKDEINLNDTLPDLIWVGNLSIAEKTKITSGLPTAGGLLRIRWTRNSALKFPRQAIINVSYGYSSQKEKQLEIISDAMEDILYIGKALDIRERVFRIFSRKQSSNSTARKILALLESAKEDSIGQQCNDISDEELIFVKSEIVLDYMIIDNPLLRDFMKAYAVSTEKSCLNVGLEH</sequence>
<evidence type="ECO:0000313" key="1">
    <source>
        <dbReference type="EMBL" id="NMD88616.1"/>
    </source>
</evidence>
<comment type="caution">
    <text evidence="2">The sequence shown here is derived from an EMBL/GenBank/DDBJ whole genome shotgun (WGS) entry which is preliminary data.</text>
</comment>
<gene>
    <name evidence="2" type="ORF">C8D82_104105</name>
    <name evidence="1" type="ORF">HF882_18670</name>
</gene>
<dbReference type="RefSeq" id="WP_116882951.1">
    <property type="nucleotide sequence ID" value="NZ_CABMMC010000051.1"/>
</dbReference>
<accession>A0A2U1B8G4</accession>
<dbReference type="Proteomes" id="UP000245959">
    <property type="component" value="Unassembled WGS sequence"/>
</dbReference>
<dbReference type="GeneID" id="78294275"/>
<dbReference type="Proteomes" id="UP000576225">
    <property type="component" value="Unassembled WGS sequence"/>
</dbReference>
<reference evidence="2 3" key="1">
    <citation type="submission" date="2018-04" db="EMBL/GenBank/DDBJ databases">
        <title>Genomic Encyclopedia of Type Strains, Phase IV (KMG-IV): sequencing the most valuable type-strain genomes for metagenomic binning, comparative biology and taxonomic classification.</title>
        <authorList>
            <person name="Goeker M."/>
        </authorList>
    </citation>
    <scope>NUCLEOTIDE SEQUENCE [LARGE SCALE GENOMIC DNA]</scope>
    <source>
        <strain evidence="2 3">DSM 14823</strain>
    </source>
</reference>
<name>A0A2U1B8G4_9BACT</name>
<evidence type="ECO:0000313" key="3">
    <source>
        <dbReference type="Proteomes" id="UP000245959"/>
    </source>
</evidence>
<dbReference type="OrthoDB" id="9996546at2"/>
<evidence type="ECO:0000313" key="4">
    <source>
        <dbReference type="Proteomes" id="UP000576225"/>
    </source>
</evidence>
<organism evidence="2 3">
    <name type="scientific">Victivallis vadensis</name>
    <dbReference type="NCBI Taxonomy" id="172901"/>
    <lineage>
        <taxon>Bacteria</taxon>
        <taxon>Pseudomonadati</taxon>
        <taxon>Lentisphaerota</taxon>
        <taxon>Lentisphaeria</taxon>
        <taxon>Victivallales</taxon>
        <taxon>Victivallaceae</taxon>
        <taxon>Victivallis</taxon>
    </lineage>
</organism>
<protein>
    <submittedName>
        <fullName evidence="2">Uncharacterized protein</fullName>
    </submittedName>
</protein>
<dbReference type="AlphaFoldDB" id="A0A2U1B8G4"/>
<proteinExistence type="predicted"/>
<evidence type="ECO:0000313" key="2">
    <source>
        <dbReference type="EMBL" id="PVY44960.1"/>
    </source>
</evidence>
<keyword evidence="3" id="KW-1185">Reference proteome</keyword>
<dbReference type="EMBL" id="JABAEW010000051">
    <property type="protein sequence ID" value="NMD88616.1"/>
    <property type="molecule type" value="Genomic_DNA"/>
</dbReference>
<dbReference type="EMBL" id="QEKH01000004">
    <property type="protein sequence ID" value="PVY44960.1"/>
    <property type="molecule type" value="Genomic_DNA"/>
</dbReference>